<dbReference type="GO" id="GO:0140664">
    <property type="term" value="F:ATP-dependent DNA damage sensor activity"/>
    <property type="evidence" value="ECO:0007669"/>
    <property type="project" value="InterPro"/>
</dbReference>
<evidence type="ECO:0000256" key="3">
    <source>
        <dbReference type="ARBA" id="ARBA00022840"/>
    </source>
</evidence>
<feature type="signal peptide" evidence="5">
    <location>
        <begin position="1"/>
        <end position="28"/>
    </location>
</feature>
<accession>A0A8B9FFT4</accession>
<feature type="domain" description="DNA mismatch repair proteins mutS family" evidence="6">
    <location>
        <begin position="56"/>
        <end position="72"/>
    </location>
</feature>
<dbReference type="GO" id="GO:0030983">
    <property type="term" value="F:mismatched DNA binding"/>
    <property type="evidence" value="ECO:0007669"/>
    <property type="project" value="InterPro"/>
</dbReference>
<evidence type="ECO:0000256" key="5">
    <source>
        <dbReference type="SAM" id="SignalP"/>
    </source>
</evidence>
<dbReference type="InterPro" id="IPR000432">
    <property type="entry name" value="DNA_mismatch_repair_MutS_C"/>
</dbReference>
<keyword evidence="4" id="KW-0238">DNA-binding</keyword>
<dbReference type="Proteomes" id="UP000694522">
    <property type="component" value="Unplaced"/>
</dbReference>
<organism evidence="7 8">
    <name type="scientific">Amazona collaria</name>
    <name type="common">yellow-billed parrot</name>
    <dbReference type="NCBI Taxonomy" id="241587"/>
    <lineage>
        <taxon>Eukaryota</taxon>
        <taxon>Metazoa</taxon>
        <taxon>Chordata</taxon>
        <taxon>Craniata</taxon>
        <taxon>Vertebrata</taxon>
        <taxon>Euteleostomi</taxon>
        <taxon>Archelosauria</taxon>
        <taxon>Archosauria</taxon>
        <taxon>Dinosauria</taxon>
        <taxon>Saurischia</taxon>
        <taxon>Theropoda</taxon>
        <taxon>Coelurosauria</taxon>
        <taxon>Aves</taxon>
        <taxon>Neognathae</taxon>
        <taxon>Neoaves</taxon>
        <taxon>Telluraves</taxon>
        <taxon>Australaves</taxon>
        <taxon>Psittaciformes</taxon>
        <taxon>Psittacidae</taxon>
        <taxon>Amazona</taxon>
    </lineage>
</organism>
<dbReference type="Ensembl" id="ENSACOT00000007303.1">
    <property type="protein sequence ID" value="ENSACOP00000007055.1"/>
    <property type="gene ID" value="ENSACOG00000004954.1"/>
</dbReference>
<keyword evidence="5" id="KW-0732">Signal</keyword>
<dbReference type="AlphaFoldDB" id="A0A8B9FFT4"/>
<keyword evidence="3" id="KW-0067">ATP-binding</keyword>
<dbReference type="InterPro" id="IPR027417">
    <property type="entry name" value="P-loop_NTPase"/>
</dbReference>
<dbReference type="Gene3D" id="3.40.50.300">
    <property type="entry name" value="P-loop containing nucleotide triphosphate hydrolases"/>
    <property type="match status" value="1"/>
</dbReference>
<name>A0A8B9FFT4_9PSIT</name>
<comment type="similarity">
    <text evidence="1">Belongs to the DNA mismatch repair MutS family.</text>
</comment>
<dbReference type="GO" id="GO:0007131">
    <property type="term" value="P:reciprocal meiotic recombination"/>
    <property type="evidence" value="ECO:0007669"/>
    <property type="project" value="TreeGrafter"/>
</dbReference>
<evidence type="ECO:0000256" key="2">
    <source>
        <dbReference type="ARBA" id="ARBA00022741"/>
    </source>
</evidence>
<dbReference type="GO" id="GO:0005524">
    <property type="term" value="F:ATP binding"/>
    <property type="evidence" value="ECO:0007669"/>
    <property type="project" value="UniProtKB-KW"/>
</dbReference>
<dbReference type="Pfam" id="PF00488">
    <property type="entry name" value="MutS_V"/>
    <property type="match status" value="1"/>
</dbReference>
<evidence type="ECO:0000256" key="1">
    <source>
        <dbReference type="ARBA" id="ARBA00006271"/>
    </source>
</evidence>
<reference evidence="7" key="2">
    <citation type="submission" date="2025-09" db="UniProtKB">
        <authorList>
            <consortium name="Ensembl"/>
        </authorList>
    </citation>
    <scope>IDENTIFICATION</scope>
</reference>
<protein>
    <recommendedName>
        <fullName evidence="6">DNA mismatch repair proteins mutS family domain-containing protein</fullName>
    </recommendedName>
</protein>
<sequence length="213" mass="23779">GSLPSLFLGEVQLCALALLGALTQSTDQILTRIEVLNMSKPESKITYIIQKANDKSLVVLDELGRGTSAEEGMGICYAAFTLFATRFLELCCGDALYPSVENYHFEVQHVRSSAGNKEKIAYTDTLSKGYTEEKNCGNGFLNRYLTIYFCRQISPEQKSTPEMMRQRAVCHLAMRSVQTARNSQLDPESLRIRLKGLKKKYEASCRAPGQSDE</sequence>
<keyword evidence="2" id="KW-0547">Nucleotide-binding</keyword>
<keyword evidence="8" id="KW-1185">Reference proteome</keyword>
<reference evidence="7" key="1">
    <citation type="submission" date="2025-08" db="UniProtKB">
        <authorList>
            <consortium name="Ensembl"/>
        </authorList>
    </citation>
    <scope>IDENTIFICATION</scope>
</reference>
<dbReference type="SMART" id="SM00534">
    <property type="entry name" value="MUTSac"/>
    <property type="match status" value="1"/>
</dbReference>
<feature type="chain" id="PRO_5034918172" description="DNA mismatch repair proteins mutS family domain-containing protein" evidence="5">
    <location>
        <begin position="29"/>
        <end position="213"/>
    </location>
</feature>
<dbReference type="GO" id="GO:0006298">
    <property type="term" value="P:mismatch repair"/>
    <property type="evidence" value="ECO:0007669"/>
    <property type="project" value="InterPro"/>
</dbReference>
<evidence type="ECO:0000313" key="8">
    <source>
        <dbReference type="Proteomes" id="UP000694522"/>
    </source>
</evidence>
<dbReference type="PROSITE" id="PS00486">
    <property type="entry name" value="DNA_MISMATCH_REPAIR_2"/>
    <property type="match status" value="1"/>
</dbReference>
<evidence type="ECO:0000259" key="6">
    <source>
        <dbReference type="PROSITE" id="PS00486"/>
    </source>
</evidence>
<proteinExistence type="inferred from homology"/>
<dbReference type="PANTHER" id="PTHR11361">
    <property type="entry name" value="DNA MISMATCH REPAIR PROTEIN MUTS FAMILY MEMBER"/>
    <property type="match status" value="1"/>
</dbReference>
<dbReference type="GO" id="GO:0005634">
    <property type="term" value="C:nucleus"/>
    <property type="evidence" value="ECO:0007669"/>
    <property type="project" value="TreeGrafter"/>
</dbReference>
<evidence type="ECO:0000256" key="4">
    <source>
        <dbReference type="ARBA" id="ARBA00023125"/>
    </source>
</evidence>
<evidence type="ECO:0000313" key="7">
    <source>
        <dbReference type="Ensembl" id="ENSACOP00000007055.1"/>
    </source>
</evidence>
<dbReference type="InterPro" id="IPR045076">
    <property type="entry name" value="MutS"/>
</dbReference>
<dbReference type="PANTHER" id="PTHR11361:SF21">
    <property type="entry name" value="MUTS PROTEIN HOMOLOG 4"/>
    <property type="match status" value="1"/>
</dbReference>